<gene>
    <name evidence="12 16" type="primary">E2</name>
</gene>
<comment type="similarity">
    <text evidence="2">Belongs to the papillomaviridae E8^E2C protein family.</text>
</comment>
<evidence type="ECO:0000313" key="16">
    <source>
        <dbReference type="EMBL" id="AKE50905.1"/>
    </source>
</evidence>
<evidence type="ECO:0000256" key="10">
    <source>
        <dbReference type="ARBA" id="ARBA00023159"/>
    </source>
</evidence>
<dbReference type="InterPro" id="IPR000427">
    <property type="entry name" value="Papillomavirus_E2_C"/>
</dbReference>
<evidence type="ECO:0000313" key="17">
    <source>
        <dbReference type="Proteomes" id="UP000142472"/>
    </source>
</evidence>
<evidence type="ECO:0000256" key="5">
    <source>
        <dbReference type="ARBA" id="ARBA00022553"/>
    </source>
</evidence>
<dbReference type="RefSeq" id="YP_009177728.1">
    <property type="nucleotide sequence ID" value="NC_028267.1"/>
</dbReference>
<sequence>METLHKRLGAVQEQLMDLYEQDSKDLKAQIMHWTLVRKEQVILYAARNSGLRRLGYYTVPSLAVAQAKAKEAIEIGLVLDSLAASAYASEPWTLSDTSSERWLSPPARCLKKGPINVEVIYDGDKDNMMCYTSWQYIYYQDGDDIWRKVEGAVDLLGAYYMDGNYKHYYMYFDDDARRYSKNNYWEVRYKHKVLSPVTPVTSTTGDDAAAPATAPTVPTKWWGRPSSDHPDSVASPRTPSPRPAAGAPETSTPRLKRRSVSIPERPRKYPRVSNTRHPGDGQSDDEPDPGPVASTSGPAPNPETSDSDTSDADFERPRGVGARDGARSRGGRGAARGGRGRGGSGRAQGHRGAGEGGGGGRGGRGGGRGGRGGSCTTTSTTYTNPNTQAGVGPSLLWLHGEGDIQNQTAECTPTVLPGFLGCSCRPADRSAKEGVPRPNQTPIAIVTGGANQVKCMRYRWQHRKHRPFASLSTTWTWATAPGEGPSGNMLVTFTDTAQRDLFFATIPLPSGVTTTTGFLDL</sequence>
<dbReference type="GO" id="GO:0042025">
    <property type="term" value="C:host cell nucleus"/>
    <property type="evidence" value="ECO:0007669"/>
    <property type="project" value="UniProtKB-SubCell"/>
</dbReference>
<keyword evidence="11 12" id="KW-0804">Transcription</keyword>
<feature type="compositionally biased region" description="Gly residues" evidence="13">
    <location>
        <begin position="331"/>
        <end position="346"/>
    </location>
</feature>
<dbReference type="GO" id="GO:0003677">
    <property type="term" value="F:DNA binding"/>
    <property type="evidence" value="ECO:0007669"/>
    <property type="project" value="UniProtKB-UniRule"/>
</dbReference>
<evidence type="ECO:0000256" key="11">
    <source>
        <dbReference type="ARBA" id="ARBA00023163"/>
    </source>
</evidence>
<evidence type="ECO:0000256" key="8">
    <source>
        <dbReference type="ARBA" id="ARBA00023015"/>
    </source>
</evidence>
<dbReference type="KEGG" id="vg:26131658"/>
<evidence type="ECO:0000256" key="1">
    <source>
        <dbReference type="ARBA" id="ARBA00004147"/>
    </source>
</evidence>
<evidence type="ECO:0000256" key="6">
    <source>
        <dbReference type="ARBA" id="ARBA00022562"/>
    </source>
</evidence>
<evidence type="ECO:0000256" key="13">
    <source>
        <dbReference type="SAM" id="MobiDB-lite"/>
    </source>
</evidence>
<dbReference type="Gene3D" id="3.30.70.330">
    <property type="match status" value="1"/>
</dbReference>
<dbReference type="SUPFAM" id="SSF54957">
    <property type="entry name" value="Viral DNA-binding domain"/>
    <property type="match status" value="1"/>
</dbReference>
<dbReference type="GO" id="GO:0006260">
    <property type="term" value="P:DNA replication"/>
    <property type="evidence" value="ECO:0007669"/>
    <property type="project" value="UniProtKB-KW"/>
</dbReference>
<dbReference type="InterPro" id="IPR012677">
    <property type="entry name" value="Nucleotide-bd_a/b_plait_sf"/>
</dbReference>
<dbReference type="Gene3D" id="1.10.287.30">
    <property type="entry name" value="E2 (early) protein, N terminal domain, subdomain 1"/>
    <property type="match status" value="1"/>
</dbReference>
<keyword evidence="6 12" id="KW-1048">Host nucleus</keyword>
<dbReference type="GeneID" id="26131658"/>
<evidence type="ECO:0000256" key="7">
    <source>
        <dbReference type="ARBA" id="ARBA00022705"/>
    </source>
</evidence>
<dbReference type="InterPro" id="IPR001866">
    <property type="entry name" value="PPV_E2_N"/>
</dbReference>
<evidence type="ECO:0000256" key="3">
    <source>
        <dbReference type="ARBA" id="ARBA00022491"/>
    </source>
</evidence>
<keyword evidence="8 12" id="KW-0805">Transcription regulation</keyword>
<feature type="compositionally biased region" description="Low complexity" evidence="13">
    <location>
        <begin position="376"/>
        <end position="387"/>
    </location>
</feature>
<keyword evidence="5 12" id="KW-0597">Phosphoprotein</keyword>
<keyword evidence="7 12" id="KW-0235">DNA replication</keyword>
<dbReference type="InterPro" id="IPR042503">
    <property type="entry name" value="Regulatory_protein_E2_N_1"/>
</dbReference>
<dbReference type="Proteomes" id="UP000142472">
    <property type="component" value="Segment"/>
</dbReference>
<dbReference type="HAMAP" id="MF_04001">
    <property type="entry name" value="PPV_E2"/>
    <property type="match status" value="1"/>
</dbReference>
<dbReference type="GO" id="GO:0003700">
    <property type="term" value="F:DNA-binding transcription factor activity"/>
    <property type="evidence" value="ECO:0007669"/>
    <property type="project" value="UniProtKB-UniRule"/>
</dbReference>
<comment type="PTM">
    <text evidence="12">Phosphorylated.</text>
</comment>
<keyword evidence="9 12" id="KW-0238">DNA-binding</keyword>
<dbReference type="Pfam" id="PF00508">
    <property type="entry name" value="PPV_E2_N"/>
    <property type="match status" value="1"/>
</dbReference>
<feature type="compositionally biased region" description="Polar residues" evidence="13">
    <location>
        <begin position="293"/>
        <end position="304"/>
    </location>
</feature>
<keyword evidence="3 12" id="KW-0678">Repressor</keyword>
<evidence type="ECO:0000259" key="14">
    <source>
        <dbReference type="Pfam" id="PF00508"/>
    </source>
</evidence>
<evidence type="ECO:0000256" key="9">
    <source>
        <dbReference type="ARBA" id="ARBA00023125"/>
    </source>
</evidence>
<dbReference type="GO" id="GO:0006351">
    <property type="term" value="P:DNA-templated transcription"/>
    <property type="evidence" value="ECO:0007669"/>
    <property type="project" value="UniProtKB-UniRule"/>
</dbReference>
<feature type="compositionally biased region" description="Gly residues" evidence="13">
    <location>
        <begin position="354"/>
        <end position="373"/>
    </location>
</feature>
<evidence type="ECO:0000256" key="12">
    <source>
        <dbReference type="HAMAP-Rule" id="MF_04001"/>
    </source>
</evidence>
<dbReference type="GO" id="GO:0006275">
    <property type="term" value="P:regulation of DNA replication"/>
    <property type="evidence" value="ECO:0007669"/>
    <property type="project" value="UniProtKB-UniRule"/>
</dbReference>
<dbReference type="OrthoDB" id="15886at10239"/>
<dbReference type="InterPro" id="IPR042504">
    <property type="entry name" value="Regulatory_protein_E2_N_2"/>
</dbReference>
<comment type="subunit">
    <text evidence="12">Binds DNA as homodimer. Interacts with protein E1; this interaction greatly increases E1 DNA-binding activity. Interacts with protein L1; this interaction enhances E2-dependent replication and transcription activation. Interacts with protein L2; this interaction inhibits E2 transcriptional activity but not DNA replication function E2. Interacts with protein E7; this interaction inhibits E7 oncogenic activity. Interacts with host TAF1; this interaction modulates E2-dependent transcriptional regulation. Interacts with host BRD4; this interaction mediates E2 transcriptional activation function. Additionally, the interaction with host BRD4 on mitotic chromosomes mediates tethering of the viral genome. Interacts with host TOPBP1; this interaction is required for optimal viral DNA replication.</text>
</comment>
<organism evidence="16 17">
    <name type="scientific">Trichechus manatus latirostris papillomavirus 4</name>
    <dbReference type="NCBI Taxonomy" id="2848317"/>
    <lineage>
        <taxon>Viruses</taxon>
        <taxon>Monodnaviria</taxon>
        <taxon>Shotokuvirae</taxon>
        <taxon>Cossaviricota</taxon>
        <taxon>Papovaviricetes</taxon>
        <taxon>Zurhausenvirales</taxon>
        <taxon>Papillomaviridae</taxon>
        <taxon>Firstpapillomavirinae</taxon>
        <taxon>Rhopapillomavirus</taxon>
        <taxon>Rhopapillomavirus 2</taxon>
    </lineage>
</organism>
<feature type="domain" description="Papillomavirus E2 C-terminal" evidence="15">
    <location>
        <begin position="442"/>
        <end position="518"/>
    </location>
</feature>
<protein>
    <recommendedName>
        <fullName evidence="12">Regulatory protein E2</fullName>
    </recommendedName>
</protein>
<dbReference type="EMBL" id="KP205503">
    <property type="protein sequence ID" value="AKE50905.1"/>
    <property type="molecule type" value="Genomic_DNA"/>
</dbReference>
<name>A0A0F6TNL2_9PAPI</name>
<comment type="subcellular location">
    <subcellularLocation>
        <location evidence="1 12">Host nucleus</location>
    </subcellularLocation>
</comment>
<evidence type="ECO:0000256" key="4">
    <source>
        <dbReference type="ARBA" id="ARBA00022518"/>
    </source>
</evidence>
<dbReference type="InterPro" id="IPR035975">
    <property type="entry name" value="E2/EBNA1_C_sf"/>
</dbReference>
<comment type="similarity">
    <text evidence="12">Belongs to the papillomaviridae E2 protein family.</text>
</comment>
<dbReference type="GO" id="GO:0000166">
    <property type="term" value="F:nucleotide binding"/>
    <property type="evidence" value="ECO:0007669"/>
    <property type="project" value="UniProtKB-UniRule"/>
</dbReference>
<dbReference type="SUPFAM" id="SSF51332">
    <property type="entry name" value="E2 regulatory, transactivation domain"/>
    <property type="match status" value="1"/>
</dbReference>
<dbReference type="InterPro" id="IPR036050">
    <property type="entry name" value="Regulatory_protein_E2_N"/>
</dbReference>
<evidence type="ECO:0000256" key="2">
    <source>
        <dbReference type="ARBA" id="ARBA00007794"/>
    </source>
</evidence>
<comment type="function">
    <text evidence="12">Plays a role in the initiation of viral DNA replication. A dimer of E2 interacts with a dimer of E1 in order to improve specificity of E1 DNA binding activity. Once the complex recognizes and binds DNA at specific sites, the E2 dimer is removed from DNA. E2 also regulates viral transcription through binding to the E2RE response element (5'-ACCNNNNNNGGT-3') present in multiple copies in the regulatory regions of the viral genome. Activates or represses transcription depending on E2RE's position with regards to proximal promoter elements including the TATA-box. Repression occurs by sterically hindering the assembly of the transcription initiation complex.</text>
</comment>
<feature type="compositionally biased region" description="Low complexity" evidence="13">
    <location>
        <begin position="197"/>
        <end position="219"/>
    </location>
</feature>
<dbReference type="Pfam" id="PF00511">
    <property type="entry name" value="PPV_E2_C"/>
    <property type="match status" value="1"/>
</dbReference>
<dbReference type="GO" id="GO:0039693">
    <property type="term" value="P:viral DNA genome replication"/>
    <property type="evidence" value="ECO:0007669"/>
    <property type="project" value="UniProtKB-UniRule"/>
</dbReference>
<proteinExistence type="inferred from homology"/>
<dbReference type="InterPro" id="IPR033668">
    <property type="entry name" value="Reg_prot_E2"/>
</dbReference>
<evidence type="ECO:0000259" key="15">
    <source>
        <dbReference type="Pfam" id="PF00511"/>
    </source>
</evidence>
<feature type="domain" description="Papillomavirus E2 N-terminal" evidence="14">
    <location>
        <begin position="1"/>
        <end position="197"/>
    </location>
</feature>
<accession>A0A0F6TNL2</accession>
<dbReference type="Gene3D" id="2.170.200.10">
    <property type="entry name" value="Papillomavirus E2 early protein domain"/>
    <property type="match status" value="1"/>
</dbReference>
<comment type="caution">
    <text evidence="12">Lacks conserved residue(s) required for the propagation of feature annotation.</text>
</comment>
<reference evidence="16 17" key="1">
    <citation type="submission" date="2015-07" db="EMBL/GenBank/DDBJ databases">
        <title>Molecular Characterization of Two Novel Mucosotropic Papillomaviruses of a Florida Manatee (Trichechus manatus latirostris).</title>
        <authorList>
            <person name="Zahin M."/>
            <person name="Ghim S.-J."/>
            <person name="Khanal S."/>
            <person name="Bossart G.D."/>
            <person name="Jenson A.B."/>
            <person name="Joh J."/>
        </authorList>
    </citation>
    <scope>NUCLEOTIDE SEQUENCE [LARGE SCALE GENOMIC DNA]</scope>
    <source>
        <strain evidence="16">TmPV-4</strain>
    </source>
</reference>
<feature type="region of interest" description="Disordered" evidence="13">
    <location>
        <begin position="197"/>
        <end position="388"/>
    </location>
</feature>
<keyword evidence="4 12" id="KW-0244">Early protein</keyword>
<feature type="region of interest" description="DNA-binding domain" evidence="12">
    <location>
        <begin position="440"/>
        <end position="521"/>
    </location>
</feature>
<keyword evidence="10 12" id="KW-0010">Activator</keyword>